<dbReference type="Pfam" id="PF05724">
    <property type="entry name" value="TPMT"/>
    <property type="match status" value="1"/>
</dbReference>
<dbReference type="PANTHER" id="PTHR10259">
    <property type="entry name" value="THIOPURINE S-METHYLTRANSFERASE"/>
    <property type="match status" value="1"/>
</dbReference>
<feature type="binding site" evidence="9">
    <location>
        <position position="10"/>
    </location>
    <ligand>
        <name>S-adenosyl-L-methionine</name>
        <dbReference type="ChEBI" id="CHEBI:59789"/>
    </ligand>
</feature>
<dbReference type="AlphaFoldDB" id="A0A9X1B8U6"/>
<feature type="binding site" evidence="9">
    <location>
        <position position="123"/>
    </location>
    <ligand>
        <name>S-adenosyl-L-methionine</name>
        <dbReference type="ChEBI" id="CHEBI:59789"/>
    </ligand>
</feature>
<evidence type="ECO:0000256" key="9">
    <source>
        <dbReference type="HAMAP-Rule" id="MF_00812"/>
    </source>
</evidence>
<keyword evidence="8 9" id="KW-0949">S-adenosyl-L-methionine</keyword>
<dbReference type="NCBIfam" id="TIGR03840">
    <property type="entry name" value="TMPT_Se_Te"/>
    <property type="match status" value="1"/>
</dbReference>
<evidence type="ECO:0000256" key="7">
    <source>
        <dbReference type="ARBA" id="ARBA00022679"/>
    </source>
</evidence>
<dbReference type="EC" id="2.1.1.67" evidence="4 9"/>
<comment type="caution">
    <text evidence="10">The sequence shown here is derived from an EMBL/GenBank/DDBJ whole genome shotgun (WGS) entry which is preliminary data.</text>
</comment>
<organism evidence="10 11">
    <name type="scientific">Thiocapsa imhoffii</name>
    <dbReference type="NCBI Taxonomy" id="382777"/>
    <lineage>
        <taxon>Bacteria</taxon>
        <taxon>Pseudomonadati</taxon>
        <taxon>Pseudomonadota</taxon>
        <taxon>Gammaproteobacteria</taxon>
        <taxon>Chromatiales</taxon>
        <taxon>Chromatiaceae</taxon>
        <taxon>Thiocapsa</taxon>
    </lineage>
</organism>
<dbReference type="PANTHER" id="PTHR10259:SF11">
    <property type="entry name" value="THIOPURINE S-METHYLTRANSFERASE"/>
    <property type="match status" value="1"/>
</dbReference>
<dbReference type="GO" id="GO:0010038">
    <property type="term" value="P:response to metal ion"/>
    <property type="evidence" value="ECO:0007669"/>
    <property type="project" value="InterPro"/>
</dbReference>
<keyword evidence="11" id="KW-1185">Reference proteome</keyword>
<evidence type="ECO:0000256" key="2">
    <source>
        <dbReference type="ARBA" id="ARBA00004496"/>
    </source>
</evidence>
<keyword evidence="6 9" id="KW-0489">Methyltransferase</keyword>
<sequence>MTPEFWLNRWERGEIGWHQTEINVHLQAYWPQLDLAPDTQVFVPLCGKSLDMLWLVSRGHRVLGVEISEPAIRSFFQDHELHPQMSDKPPFRRYVVDELEILVGDYFQLTACDLAEVGAVFDRASLIALPPGMRPRYSDQFKAIVPTTATCFLITLDYDQEEMSGPPFAVTDEEVSRLFSDRYRIESLASFDIIDDAPRFRQRGLTALREQVWQLQPREDR</sequence>
<dbReference type="NCBIfam" id="NF009732">
    <property type="entry name" value="PRK13255.1"/>
    <property type="match status" value="1"/>
</dbReference>
<feature type="binding site" evidence="9">
    <location>
        <position position="45"/>
    </location>
    <ligand>
        <name>S-adenosyl-L-methionine</name>
        <dbReference type="ChEBI" id="CHEBI:59789"/>
    </ligand>
</feature>
<dbReference type="EMBL" id="NRSD01000005">
    <property type="protein sequence ID" value="MBK1644405.1"/>
    <property type="molecule type" value="Genomic_DNA"/>
</dbReference>
<evidence type="ECO:0000313" key="11">
    <source>
        <dbReference type="Proteomes" id="UP001138802"/>
    </source>
</evidence>
<accession>A0A9X1B8U6</accession>
<keyword evidence="5 9" id="KW-0963">Cytoplasm</keyword>
<evidence type="ECO:0000256" key="8">
    <source>
        <dbReference type="ARBA" id="ARBA00022691"/>
    </source>
</evidence>
<evidence type="ECO:0000256" key="6">
    <source>
        <dbReference type="ARBA" id="ARBA00022603"/>
    </source>
</evidence>
<dbReference type="InterPro" id="IPR008854">
    <property type="entry name" value="TPMT"/>
</dbReference>
<dbReference type="InterPro" id="IPR029063">
    <property type="entry name" value="SAM-dependent_MTases_sf"/>
</dbReference>
<dbReference type="GO" id="GO:0008119">
    <property type="term" value="F:thiopurine S-methyltransferase activity"/>
    <property type="evidence" value="ECO:0007669"/>
    <property type="project" value="UniProtKB-UniRule"/>
</dbReference>
<comment type="catalytic activity">
    <reaction evidence="1 9">
        <text>S-adenosyl-L-methionine + a thiopurine = S-adenosyl-L-homocysteine + a thiopurine S-methylether.</text>
        <dbReference type="EC" id="2.1.1.67"/>
    </reaction>
</comment>
<keyword evidence="7 9" id="KW-0808">Transferase</keyword>
<dbReference type="PIRSF" id="PIRSF023956">
    <property type="entry name" value="Thiopurine_S-methyltransferase"/>
    <property type="match status" value="1"/>
</dbReference>
<dbReference type="PROSITE" id="PS51585">
    <property type="entry name" value="SAM_MT_TPMT"/>
    <property type="match status" value="1"/>
</dbReference>
<dbReference type="GO" id="GO:0005737">
    <property type="term" value="C:cytoplasm"/>
    <property type="evidence" value="ECO:0007669"/>
    <property type="project" value="UniProtKB-SubCell"/>
</dbReference>
<comment type="subcellular location">
    <subcellularLocation>
        <location evidence="2 9">Cytoplasm</location>
    </subcellularLocation>
</comment>
<dbReference type="RefSeq" id="WP_200387198.1">
    <property type="nucleotide sequence ID" value="NZ_NRSD01000005.1"/>
</dbReference>
<dbReference type="InterPro" id="IPR025835">
    <property type="entry name" value="Thiopurine_S-MeTrfase"/>
</dbReference>
<comment type="similarity">
    <text evidence="3 9">Belongs to the class I-like SAM-binding methyltransferase superfamily. TPMT family.</text>
</comment>
<evidence type="ECO:0000256" key="5">
    <source>
        <dbReference type="ARBA" id="ARBA00022490"/>
    </source>
</evidence>
<reference evidence="10 11" key="1">
    <citation type="journal article" date="2020" name="Microorganisms">
        <title>Osmotic Adaptation and Compatible Solute Biosynthesis of Phototrophic Bacteria as Revealed from Genome Analyses.</title>
        <authorList>
            <person name="Imhoff J.F."/>
            <person name="Rahn T."/>
            <person name="Kunzel S."/>
            <person name="Keller A."/>
            <person name="Neulinger S.C."/>
        </authorList>
    </citation>
    <scope>NUCLEOTIDE SEQUENCE [LARGE SCALE GENOMIC DNA]</scope>
    <source>
        <strain evidence="10 11">DSM 21303</strain>
    </source>
</reference>
<dbReference type="HAMAP" id="MF_00812">
    <property type="entry name" value="Thiopur_methtran"/>
    <property type="match status" value="1"/>
</dbReference>
<evidence type="ECO:0000256" key="4">
    <source>
        <dbReference type="ARBA" id="ARBA00011905"/>
    </source>
</evidence>
<dbReference type="SUPFAM" id="SSF53335">
    <property type="entry name" value="S-adenosyl-L-methionine-dependent methyltransferases"/>
    <property type="match status" value="1"/>
</dbReference>
<dbReference type="Proteomes" id="UP001138802">
    <property type="component" value="Unassembled WGS sequence"/>
</dbReference>
<protein>
    <recommendedName>
        <fullName evidence="4 9">Thiopurine S-methyltransferase</fullName>
        <ecNumber evidence="4 9">2.1.1.67</ecNumber>
    </recommendedName>
    <alternativeName>
        <fullName evidence="9">Thiopurine methyltransferase</fullName>
    </alternativeName>
</protein>
<gene>
    <name evidence="9" type="primary">tpm</name>
    <name evidence="10" type="ORF">CKO25_06990</name>
</gene>
<dbReference type="InterPro" id="IPR022474">
    <property type="entry name" value="Thiopur_S-MeTfrase_Se/Te_detox"/>
</dbReference>
<dbReference type="FunFam" id="3.40.50.150:FF:000101">
    <property type="entry name" value="Thiopurine S-methyltransferase"/>
    <property type="match status" value="1"/>
</dbReference>
<feature type="binding site" evidence="9">
    <location>
        <position position="66"/>
    </location>
    <ligand>
        <name>S-adenosyl-L-methionine</name>
        <dbReference type="ChEBI" id="CHEBI:59789"/>
    </ligand>
</feature>
<dbReference type="Gene3D" id="3.40.50.150">
    <property type="entry name" value="Vaccinia Virus protein VP39"/>
    <property type="match status" value="1"/>
</dbReference>
<evidence type="ECO:0000256" key="3">
    <source>
        <dbReference type="ARBA" id="ARBA00008145"/>
    </source>
</evidence>
<proteinExistence type="inferred from homology"/>
<evidence type="ECO:0000313" key="10">
    <source>
        <dbReference type="EMBL" id="MBK1644405.1"/>
    </source>
</evidence>
<evidence type="ECO:0000256" key="1">
    <source>
        <dbReference type="ARBA" id="ARBA00000903"/>
    </source>
</evidence>
<dbReference type="GO" id="GO:0032259">
    <property type="term" value="P:methylation"/>
    <property type="evidence" value="ECO:0007669"/>
    <property type="project" value="UniProtKB-KW"/>
</dbReference>
<name>A0A9X1B8U6_9GAMM</name>